<dbReference type="AlphaFoldDB" id="A0A7X6L7J5"/>
<keyword evidence="1" id="KW-0472">Membrane</keyword>
<dbReference type="Proteomes" id="UP000540698">
    <property type="component" value="Unassembled WGS sequence"/>
</dbReference>
<gene>
    <name evidence="2" type="ORF">HGB38_23960</name>
</gene>
<dbReference type="EMBL" id="JAAXOS010000012">
    <property type="protein sequence ID" value="NKY29250.1"/>
    <property type="molecule type" value="Genomic_DNA"/>
</dbReference>
<organism evidence="2 3">
    <name type="scientific">Nocardia gamkensis</name>
    <dbReference type="NCBI Taxonomy" id="352869"/>
    <lineage>
        <taxon>Bacteria</taxon>
        <taxon>Bacillati</taxon>
        <taxon>Actinomycetota</taxon>
        <taxon>Actinomycetes</taxon>
        <taxon>Mycobacteriales</taxon>
        <taxon>Nocardiaceae</taxon>
        <taxon>Nocardia</taxon>
    </lineage>
</organism>
<keyword evidence="1" id="KW-1133">Transmembrane helix</keyword>
<name>A0A7X6L7J5_9NOCA</name>
<reference evidence="2 3" key="1">
    <citation type="submission" date="2020-04" db="EMBL/GenBank/DDBJ databases">
        <title>MicrobeNet Type strains.</title>
        <authorList>
            <person name="Nicholson A.C."/>
        </authorList>
    </citation>
    <scope>NUCLEOTIDE SEQUENCE [LARGE SCALE GENOMIC DNA]</scope>
    <source>
        <strain evidence="2 3">DSM 44956</strain>
    </source>
</reference>
<sequence>MAETDREKTTDSRRGPAASLLIAGLLSIAISVWAFVGPASWPAASMIPIGWVVVIAAIVIGILLVISPRK</sequence>
<protein>
    <submittedName>
        <fullName evidence="2">Uncharacterized protein</fullName>
    </submittedName>
</protein>
<keyword evidence="1" id="KW-0812">Transmembrane</keyword>
<evidence type="ECO:0000313" key="2">
    <source>
        <dbReference type="EMBL" id="NKY29250.1"/>
    </source>
</evidence>
<keyword evidence="3" id="KW-1185">Reference proteome</keyword>
<accession>A0A7X6L7J5</accession>
<comment type="caution">
    <text evidence="2">The sequence shown here is derived from an EMBL/GenBank/DDBJ whole genome shotgun (WGS) entry which is preliminary data.</text>
</comment>
<evidence type="ECO:0000256" key="1">
    <source>
        <dbReference type="SAM" id="Phobius"/>
    </source>
</evidence>
<feature type="transmembrane region" description="Helical" evidence="1">
    <location>
        <begin position="47"/>
        <end position="66"/>
    </location>
</feature>
<proteinExistence type="predicted"/>
<evidence type="ECO:0000313" key="3">
    <source>
        <dbReference type="Proteomes" id="UP000540698"/>
    </source>
</evidence>
<dbReference type="RefSeq" id="WP_062973248.1">
    <property type="nucleotide sequence ID" value="NZ_JAAXOS010000012.1"/>
</dbReference>
<feature type="transmembrane region" description="Helical" evidence="1">
    <location>
        <begin position="20"/>
        <end position="41"/>
    </location>
</feature>